<dbReference type="EnsemblMetazoa" id="GPPI043498-RA">
    <property type="protein sequence ID" value="GPPI043498-PA"/>
    <property type="gene ID" value="GPPI043498"/>
</dbReference>
<reference evidence="3" key="2">
    <citation type="submission" date="2020-05" db="UniProtKB">
        <authorList>
            <consortium name="EnsemblMetazoa"/>
        </authorList>
    </citation>
    <scope>IDENTIFICATION</scope>
    <source>
        <strain evidence="3">IAEA</strain>
    </source>
</reference>
<evidence type="ECO:0000313" key="3">
    <source>
        <dbReference type="EnsemblMetazoa" id="GPPI043498-PA"/>
    </source>
</evidence>
<keyword evidence="1" id="KW-1133">Transmembrane helix</keyword>
<sequence>CLKRDILDLEYSLFIKSQFAICRVKLILLNFKDRRYGPITKLENHQIKKNQIKFIYKCLLKIMEEKSYSLTLVSDDALLNYSNQVQCPPMSYHALAYTSSGTHSQGLDSFCSVETYFTVPVCVSSDTIRSNVNGSRITSVVALNLSKAFNNINHQGLIMKLAGQFGFSKLVYKLVYSYLTWRYQFVDINGVYSIIYRIYGGVLQGSALGLCFFMLYVNKLPDLMRSNCCEPYLYADDIFLLLSKKSGD</sequence>
<organism evidence="3 4">
    <name type="scientific">Glossina palpalis gambiensis</name>
    <dbReference type="NCBI Taxonomy" id="67801"/>
    <lineage>
        <taxon>Eukaryota</taxon>
        <taxon>Metazoa</taxon>
        <taxon>Ecdysozoa</taxon>
        <taxon>Arthropoda</taxon>
        <taxon>Hexapoda</taxon>
        <taxon>Insecta</taxon>
        <taxon>Pterygota</taxon>
        <taxon>Neoptera</taxon>
        <taxon>Endopterygota</taxon>
        <taxon>Diptera</taxon>
        <taxon>Brachycera</taxon>
        <taxon>Muscomorpha</taxon>
        <taxon>Hippoboscoidea</taxon>
        <taxon>Glossinidae</taxon>
        <taxon>Glossina</taxon>
    </lineage>
</organism>
<reference evidence="4" key="1">
    <citation type="submission" date="2015-01" db="EMBL/GenBank/DDBJ databases">
        <authorList>
            <person name="Aksoy S."/>
            <person name="Warren W."/>
            <person name="Wilson R.K."/>
        </authorList>
    </citation>
    <scope>NUCLEOTIDE SEQUENCE [LARGE SCALE GENOMIC DNA]</scope>
    <source>
        <strain evidence="4">IAEA</strain>
    </source>
</reference>
<accession>A0A1B0BXI4</accession>
<dbReference type="Pfam" id="PF00078">
    <property type="entry name" value="RVT_1"/>
    <property type="match status" value="1"/>
</dbReference>
<proteinExistence type="predicted"/>
<keyword evidence="1" id="KW-0812">Transmembrane</keyword>
<dbReference type="PROSITE" id="PS50878">
    <property type="entry name" value="RT_POL"/>
    <property type="match status" value="1"/>
</dbReference>
<keyword evidence="1" id="KW-0472">Membrane</keyword>
<evidence type="ECO:0000256" key="1">
    <source>
        <dbReference type="SAM" id="Phobius"/>
    </source>
</evidence>
<dbReference type="STRING" id="67801.A0A1B0BXI4"/>
<keyword evidence="4" id="KW-1185">Reference proteome</keyword>
<evidence type="ECO:0000259" key="2">
    <source>
        <dbReference type="PROSITE" id="PS50878"/>
    </source>
</evidence>
<dbReference type="VEuPathDB" id="VectorBase:GPPI043498"/>
<dbReference type="InterPro" id="IPR000477">
    <property type="entry name" value="RT_dom"/>
</dbReference>
<dbReference type="Proteomes" id="UP000092460">
    <property type="component" value="Unassembled WGS sequence"/>
</dbReference>
<dbReference type="PANTHER" id="PTHR33332">
    <property type="entry name" value="REVERSE TRANSCRIPTASE DOMAIN-CONTAINING PROTEIN"/>
    <property type="match status" value="1"/>
</dbReference>
<feature type="transmembrane region" description="Helical" evidence="1">
    <location>
        <begin position="194"/>
        <end position="217"/>
    </location>
</feature>
<evidence type="ECO:0000313" key="4">
    <source>
        <dbReference type="Proteomes" id="UP000092460"/>
    </source>
</evidence>
<dbReference type="EMBL" id="JXJN01022235">
    <property type="status" value="NOT_ANNOTATED_CDS"/>
    <property type="molecule type" value="Genomic_DNA"/>
</dbReference>
<protein>
    <recommendedName>
        <fullName evidence="2">Reverse transcriptase domain-containing protein</fullName>
    </recommendedName>
</protein>
<dbReference type="AlphaFoldDB" id="A0A1B0BXI4"/>
<feature type="domain" description="Reverse transcriptase" evidence="2">
    <location>
        <begin position="1"/>
        <end position="248"/>
    </location>
</feature>
<name>A0A1B0BXI4_9MUSC</name>